<evidence type="ECO:0000256" key="3">
    <source>
        <dbReference type="ARBA" id="ARBA00022989"/>
    </source>
</evidence>
<keyword evidence="8" id="KW-1185">Reference proteome</keyword>
<proteinExistence type="predicted"/>
<dbReference type="EMBL" id="FRXO01000001">
    <property type="protein sequence ID" value="SHO60232.1"/>
    <property type="molecule type" value="Genomic_DNA"/>
</dbReference>
<dbReference type="Proteomes" id="UP000186406">
    <property type="component" value="Unassembled WGS sequence"/>
</dbReference>
<feature type="transmembrane region" description="Helical" evidence="6">
    <location>
        <begin position="50"/>
        <end position="70"/>
    </location>
</feature>
<keyword evidence="4 6" id="KW-0472">Membrane</keyword>
<dbReference type="Pfam" id="PF04228">
    <property type="entry name" value="Zn_peptidase"/>
    <property type="match status" value="1"/>
</dbReference>
<dbReference type="PANTHER" id="PTHR30168:SF0">
    <property type="entry name" value="INNER MEMBRANE PROTEIN"/>
    <property type="match status" value="1"/>
</dbReference>
<evidence type="ECO:0000313" key="7">
    <source>
        <dbReference type="EMBL" id="SHO60232.1"/>
    </source>
</evidence>
<dbReference type="AlphaFoldDB" id="A0A1M7Z5Y0"/>
<name>A0A1M7Z5Y0_9HYPH</name>
<dbReference type="OrthoDB" id="9774900at2"/>
<feature type="region of interest" description="Disordered" evidence="5">
    <location>
        <begin position="1"/>
        <end position="28"/>
    </location>
</feature>
<evidence type="ECO:0000256" key="2">
    <source>
        <dbReference type="ARBA" id="ARBA00022692"/>
    </source>
</evidence>
<reference evidence="7 8" key="1">
    <citation type="submission" date="2016-12" db="EMBL/GenBank/DDBJ databases">
        <authorList>
            <person name="Song W.-J."/>
            <person name="Kurnit D.M."/>
        </authorList>
    </citation>
    <scope>NUCLEOTIDE SEQUENCE [LARGE SCALE GENOMIC DNA]</scope>
    <source>
        <strain evidence="7 8">DSM 19599</strain>
    </source>
</reference>
<gene>
    <name evidence="7" type="ORF">SAMN02745172_00223</name>
</gene>
<evidence type="ECO:0000256" key="5">
    <source>
        <dbReference type="SAM" id="MobiDB-lite"/>
    </source>
</evidence>
<sequence length="323" mass="33978">MKWRGRRGSDNVEDRRGDSGGFGGGLGGGFGGGGYPRGGFRLPTGGRGGGGGRIGIGGLIVILIVLWFLGINPLTLLEGLDDSRPGTTVGSSTGTGESGFVPGGEGAPSTEEEMKQFVRVVLADTEDVWHSLFGAAGRTYEEPRLVLFSGRIASACGQASAAAGPFYCPNDEKIYLDMDFFQEMARRFNAAGDFADAYVIAHEVGHHVQNQLGILPQFNAMRGRLSPADANAMSVRIELQADCFAGIWANRAAAAGNLEAGDIDEALNAAHQIGDDTLQKRSQGYVVPDSFTHGTAAQRARWFKAGFDAGKLSACNTLDAKSL</sequence>
<organism evidence="7 8">
    <name type="scientific">Pseudoxanthobacter soli DSM 19599</name>
    <dbReference type="NCBI Taxonomy" id="1123029"/>
    <lineage>
        <taxon>Bacteria</taxon>
        <taxon>Pseudomonadati</taxon>
        <taxon>Pseudomonadota</taxon>
        <taxon>Alphaproteobacteria</taxon>
        <taxon>Hyphomicrobiales</taxon>
        <taxon>Segnochrobactraceae</taxon>
        <taxon>Pseudoxanthobacter</taxon>
    </lineage>
</organism>
<evidence type="ECO:0000256" key="1">
    <source>
        <dbReference type="ARBA" id="ARBA00004167"/>
    </source>
</evidence>
<evidence type="ECO:0000256" key="6">
    <source>
        <dbReference type="SAM" id="Phobius"/>
    </source>
</evidence>
<evidence type="ECO:0000256" key="4">
    <source>
        <dbReference type="ARBA" id="ARBA00023136"/>
    </source>
</evidence>
<feature type="compositionally biased region" description="Low complexity" evidence="5">
    <location>
        <begin position="86"/>
        <end position="99"/>
    </location>
</feature>
<keyword evidence="2 6" id="KW-0812">Transmembrane</keyword>
<feature type="region of interest" description="Disordered" evidence="5">
    <location>
        <begin position="82"/>
        <end position="109"/>
    </location>
</feature>
<evidence type="ECO:0000313" key="8">
    <source>
        <dbReference type="Proteomes" id="UP000186406"/>
    </source>
</evidence>
<keyword evidence="3 6" id="KW-1133">Transmembrane helix</keyword>
<dbReference type="PANTHER" id="PTHR30168">
    <property type="entry name" value="PUTATIVE MEMBRANE PROTEIN YPFJ"/>
    <property type="match status" value="1"/>
</dbReference>
<protein>
    <recommendedName>
        <fullName evidence="9">Neutral zinc metallopeptidase</fullName>
    </recommendedName>
</protein>
<dbReference type="InterPro" id="IPR007343">
    <property type="entry name" value="Uncharacterised_pept_Zn_put"/>
</dbReference>
<dbReference type="GO" id="GO:0016020">
    <property type="term" value="C:membrane"/>
    <property type="evidence" value="ECO:0007669"/>
    <property type="project" value="UniProtKB-SubCell"/>
</dbReference>
<comment type="subcellular location">
    <subcellularLocation>
        <location evidence="1">Membrane</location>
        <topology evidence="1">Single-pass membrane protein</topology>
    </subcellularLocation>
</comment>
<accession>A0A1M7Z5Y0</accession>
<feature type="compositionally biased region" description="Basic and acidic residues" evidence="5">
    <location>
        <begin position="7"/>
        <end position="18"/>
    </location>
</feature>
<dbReference type="STRING" id="1123029.SAMN02745172_00223"/>
<dbReference type="RefSeq" id="WP_073625365.1">
    <property type="nucleotide sequence ID" value="NZ_FRXO01000001.1"/>
</dbReference>
<feature type="compositionally biased region" description="Gly residues" evidence="5">
    <location>
        <begin position="19"/>
        <end position="28"/>
    </location>
</feature>
<evidence type="ECO:0008006" key="9">
    <source>
        <dbReference type="Google" id="ProtNLM"/>
    </source>
</evidence>